<comment type="function">
    <text evidence="1">Plays a role in mitochondrial and peroxisomal fission. Promotes the recruitment and association of the fission mediator dynamin-related protein 1 (DNM1L) to the mitochondrial surface.</text>
</comment>
<sequence>MRVPDRIIIGGGNQHVAGSIEPIEVLQDRILSSSTHDEGIHVPQVLTANDYPYEKANNRKSQASPEIISQASIAIDENPLRELKKMRRLVAGLSNQLQNLEKEQNNRWNNLSNWNIGVTLVAIFEATIILFYVLKRR</sequence>
<keyword evidence="1" id="KW-0472">Membrane</keyword>
<name>A0A914DSG8_9BILA</name>
<dbReference type="GO" id="GO:0005741">
    <property type="term" value="C:mitochondrial outer membrane"/>
    <property type="evidence" value="ECO:0007669"/>
    <property type="project" value="UniProtKB-SubCell"/>
</dbReference>
<keyword evidence="2" id="KW-1185">Reference proteome</keyword>
<dbReference type="GO" id="GO:0005777">
    <property type="term" value="C:peroxisome"/>
    <property type="evidence" value="ECO:0007669"/>
    <property type="project" value="UniProtKB-SubCell"/>
</dbReference>
<dbReference type="GO" id="GO:0000266">
    <property type="term" value="P:mitochondrial fission"/>
    <property type="evidence" value="ECO:0007669"/>
    <property type="project" value="UniProtKB-UniRule"/>
</dbReference>
<feature type="transmembrane region" description="Helical" evidence="1">
    <location>
        <begin position="114"/>
        <end position="134"/>
    </location>
</feature>
<dbReference type="WBParaSite" id="ACRNAN_scaffold3689.g18927.t1">
    <property type="protein sequence ID" value="ACRNAN_scaffold3689.g18927.t1"/>
    <property type="gene ID" value="ACRNAN_scaffold3689.g18927"/>
</dbReference>
<evidence type="ECO:0000313" key="2">
    <source>
        <dbReference type="Proteomes" id="UP000887540"/>
    </source>
</evidence>
<keyword evidence="1" id="KW-1000">Mitochondrion outer membrane</keyword>
<organism evidence="2 3">
    <name type="scientific">Acrobeloides nanus</name>
    <dbReference type="NCBI Taxonomy" id="290746"/>
    <lineage>
        <taxon>Eukaryota</taxon>
        <taxon>Metazoa</taxon>
        <taxon>Ecdysozoa</taxon>
        <taxon>Nematoda</taxon>
        <taxon>Chromadorea</taxon>
        <taxon>Rhabditida</taxon>
        <taxon>Tylenchina</taxon>
        <taxon>Cephalobomorpha</taxon>
        <taxon>Cephaloboidea</taxon>
        <taxon>Cephalobidae</taxon>
        <taxon>Acrobeloides</taxon>
    </lineage>
</organism>
<evidence type="ECO:0000256" key="1">
    <source>
        <dbReference type="RuleBase" id="RU368040"/>
    </source>
</evidence>
<proteinExistence type="inferred from homology"/>
<comment type="subcellular location">
    <subcellularLocation>
        <location evidence="1">Mitochondrion outer membrane</location>
        <topology evidence="1">Single-pass type IV membrane protein</topology>
    </subcellularLocation>
    <subcellularLocation>
        <location evidence="1">Peroxisome</location>
    </subcellularLocation>
</comment>
<reference evidence="3" key="1">
    <citation type="submission" date="2022-11" db="UniProtKB">
        <authorList>
            <consortium name="WormBaseParasite"/>
        </authorList>
    </citation>
    <scope>IDENTIFICATION</scope>
</reference>
<accession>A0A914DSG8</accession>
<evidence type="ECO:0000313" key="3">
    <source>
        <dbReference type="WBParaSite" id="ACRNAN_scaffold3689.g18927.t1"/>
    </source>
</evidence>
<protein>
    <recommendedName>
        <fullName evidence="1">Mitochondrial fission factor</fullName>
    </recommendedName>
</protein>
<dbReference type="AlphaFoldDB" id="A0A914DSG8"/>
<dbReference type="PANTHER" id="PTHR16501">
    <property type="entry name" value="TRANSPORT AND GOLGI ORGANIZATION PROTEIN 11"/>
    <property type="match status" value="1"/>
</dbReference>
<dbReference type="GO" id="GO:0090314">
    <property type="term" value="P:positive regulation of protein targeting to membrane"/>
    <property type="evidence" value="ECO:0007669"/>
    <property type="project" value="UniProtKB-UniRule"/>
</dbReference>
<dbReference type="InterPro" id="IPR008518">
    <property type="entry name" value="Mff/Tango-11"/>
</dbReference>
<comment type="similarity">
    <text evidence="1">Belongs to the Tango11 family.</text>
</comment>
<dbReference type="PANTHER" id="PTHR16501:SF6">
    <property type="entry name" value="TRANSPORT AND GOLGI ORGANIZATION PROTEIN 11"/>
    <property type="match status" value="1"/>
</dbReference>
<keyword evidence="1" id="KW-0812">Transmembrane</keyword>
<keyword evidence="1" id="KW-0496">Mitochondrion</keyword>
<keyword evidence="1" id="KW-1133">Transmembrane helix</keyword>
<keyword evidence="1" id="KW-0576">Peroxisome</keyword>
<dbReference type="GO" id="GO:0090141">
    <property type="term" value="P:positive regulation of mitochondrial fission"/>
    <property type="evidence" value="ECO:0007669"/>
    <property type="project" value="UniProtKB-UniRule"/>
</dbReference>
<dbReference type="Proteomes" id="UP000887540">
    <property type="component" value="Unplaced"/>
</dbReference>